<keyword evidence="3 6" id="KW-0732">Signal</keyword>
<evidence type="ECO:0000313" key="12">
    <source>
        <dbReference type="Proteomes" id="UP000440614"/>
    </source>
</evidence>
<comment type="caution">
    <text evidence="10">The sequence shown here is derived from an EMBL/GenBank/DDBJ whole genome shotgun (WGS) entry which is preliminary data.</text>
</comment>
<protein>
    <submittedName>
        <fullName evidence="10">RagB/SusD family nutrient uptake outer membrane protein</fullName>
    </submittedName>
</protein>
<evidence type="ECO:0000256" key="4">
    <source>
        <dbReference type="ARBA" id="ARBA00023136"/>
    </source>
</evidence>
<dbReference type="EMBL" id="QSJP01000018">
    <property type="protein sequence ID" value="RHD84989.1"/>
    <property type="molecule type" value="Genomic_DNA"/>
</dbReference>
<feature type="domain" description="SusD-like N-terminal" evidence="8">
    <location>
        <begin position="28"/>
        <end position="239"/>
    </location>
</feature>
<gene>
    <name evidence="10" type="ORF">DW780_18345</name>
    <name evidence="9" type="ORF">GAO51_08880</name>
</gene>
<evidence type="ECO:0000259" key="8">
    <source>
        <dbReference type="Pfam" id="PF14322"/>
    </source>
</evidence>
<dbReference type="Pfam" id="PF07980">
    <property type="entry name" value="SusD_RagB"/>
    <property type="match status" value="1"/>
</dbReference>
<evidence type="ECO:0000313" key="9">
    <source>
        <dbReference type="EMBL" id="KAB4314063.1"/>
    </source>
</evidence>
<proteinExistence type="inferred from homology"/>
<evidence type="ECO:0000256" key="1">
    <source>
        <dbReference type="ARBA" id="ARBA00004442"/>
    </source>
</evidence>
<comment type="similarity">
    <text evidence="2">Belongs to the SusD family.</text>
</comment>
<reference evidence="9 12" key="2">
    <citation type="journal article" date="2019" name="Nat. Med.">
        <title>A library of human gut bacterial isolates paired with longitudinal multiomics data enables mechanistic microbiome research.</title>
        <authorList>
            <person name="Poyet M."/>
            <person name="Groussin M."/>
            <person name="Gibbons S.M."/>
            <person name="Avila-Pacheco J."/>
            <person name="Jiang X."/>
            <person name="Kearney S.M."/>
            <person name="Perrotta A.R."/>
            <person name="Berdy B."/>
            <person name="Zhao S."/>
            <person name="Lieberman T.D."/>
            <person name="Swanson P.K."/>
            <person name="Smith M."/>
            <person name="Roesemann S."/>
            <person name="Alexander J.E."/>
            <person name="Rich S.A."/>
            <person name="Livny J."/>
            <person name="Vlamakis H."/>
            <person name="Clish C."/>
            <person name="Bullock K."/>
            <person name="Deik A."/>
            <person name="Scott J."/>
            <person name="Pierce K.A."/>
            <person name="Xavier R.J."/>
            <person name="Alm E.J."/>
        </authorList>
    </citation>
    <scope>NUCLEOTIDE SEQUENCE [LARGE SCALE GENOMIC DNA]</scope>
    <source>
        <strain evidence="9 12">BIOML-A188</strain>
    </source>
</reference>
<evidence type="ECO:0000313" key="10">
    <source>
        <dbReference type="EMBL" id="RHD84989.1"/>
    </source>
</evidence>
<dbReference type="SUPFAM" id="SSF48452">
    <property type="entry name" value="TPR-like"/>
    <property type="match status" value="1"/>
</dbReference>
<dbReference type="Pfam" id="PF14322">
    <property type="entry name" value="SusD-like_3"/>
    <property type="match status" value="1"/>
</dbReference>
<evidence type="ECO:0000256" key="5">
    <source>
        <dbReference type="ARBA" id="ARBA00023237"/>
    </source>
</evidence>
<evidence type="ECO:0000256" key="2">
    <source>
        <dbReference type="ARBA" id="ARBA00006275"/>
    </source>
</evidence>
<dbReference type="EMBL" id="WCSY01000007">
    <property type="protein sequence ID" value="KAB4314063.1"/>
    <property type="molecule type" value="Genomic_DNA"/>
</dbReference>
<dbReference type="Proteomes" id="UP000284785">
    <property type="component" value="Unassembled WGS sequence"/>
</dbReference>
<evidence type="ECO:0000259" key="7">
    <source>
        <dbReference type="Pfam" id="PF07980"/>
    </source>
</evidence>
<organism evidence="10 11">
    <name type="scientific">Bacteroides thetaiotaomicron</name>
    <dbReference type="NCBI Taxonomy" id="818"/>
    <lineage>
        <taxon>Bacteria</taxon>
        <taxon>Pseudomonadati</taxon>
        <taxon>Bacteroidota</taxon>
        <taxon>Bacteroidia</taxon>
        <taxon>Bacteroidales</taxon>
        <taxon>Bacteroidaceae</taxon>
        <taxon>Bacteroides</taxon>
    </lineage>
</organism>
<feature type="signal peptide" evidence="6">
    <location>
        <begin position="1"/>
        <end position="24"/>
    </location>
</feature>
<dbReference type="InterPro" id="IPR011990">
    <property type="entry name" value="TPR-like_helical_dom_sf"/>
</dbReference>
<dbReference type="GO" id="GO:0009279">
    <property type="term" value="C:cell outer membrane"/>
    <property type="evidence" value="ECO:0007669"/>
    <property type="project" value="UniProtKB-SubCell"/>
</dbReference>
<evidence type="ECO:0000256" key="6">
    <source>
        <dbReference type="SAM" id="SignalP"/>
    </source>
</evidence>
<sequence>MMKLRNIMMAGVFMASAISTTFTSCESFLDIDEYVYDMTSLDSIFTRKSQLEKYISAAANNFPAFDNVWKSTPLPLGFASDEAFASIKESEKDSWKGLFFAMGQMVDKYSNDFFRWGELYVSIRMANIVIARIGECTDITDFERRDFLGRAYFIRAYSYYTLVMQYGPVPIVPDQAFPTNASVDQMSYPRATYTECVEKICSDFEQAASLLKAADERDASTYRIPTSGAALALMSRVRLEAASPWFNGNKYYYDFLRSSDNQPYFPQNYDSHKWAVAAVAAKRVIDLNLYNLYTVRSTAYTPELPANTYDLKFNNKNNKFPEGPHGIDPLKSYRDMFTGEEEGFSISEFIWTKSQTENNTRLVFPYAMDGTNAISVNGELADAYRMIDGRDINASSAEYPYPTEEKAWQPISNLDDAQKTLLGTSFSGFDLDPEMAQMDYNREMRYYATIGFNHRIWPASSYNGPDPANKKALKVTYYSDGTGKPDQYQKETVCVTGYTCVKYVNEMDSPAGSGKVLSKSFPLIRYAEILLNYVEAMNEMGDGDNYTDETTGISVSRNKEEMRKYFNMIRYRSGQPGITDEELDNPEKMREAIKRERRIELAFEGRRAYDLRRWGDLVKATSRPFTGMNIKAMKKDRKNYYMRTIVTESDCKFSKFNITQRMNFYPIRQGIIDKNPRIDQNQGY</sequence>
<feature type="chain" id="PRO_5036105174" evidence="6">
    <location>
        <begin position="25"/>
        <end position="684"/>
    </location>
</feature>
<keyword evidence="5" id="KW-0998">Cell outer membrane</keyword>
<keyword evidence="4" id="KW-0472">Membrane</keyword>
<accession>A0A414HI71</accession>
<dbReference type="AlphaFoldDB" id="A0A414HI71"/>
<comment type="subcellular location">
    <subcellularLocation>
        <location evidence="1">Cell outer membrane</location>
    </subcellularLocation>
</comment>
<name>A0A414HI71_BACT4</name>
<dbReference type="Gene3D" id="1.25.40.390">
    <property type="match status" value="1"/>
</dbReference>
<dbReference type="InterPro" id="IPR012944">
    <property type="entry name" value="SusD_RagB_dom"/>
</dbReference>
<dbReference type="Proteomes" id="UP000440614">
    <property type="component" value="Unassembled WGS sequence"/>
</dbReference>
<evidence type="ECO:0000256" key="3">
    <source>
        <dbReference type="ARBA" id="ARBA00022729"/>
    </source>
</evidence>
<dbReference type="PROSITE" id="PS51257">
    <property type="entry name" value="PROKAR_LIPOPROTEIN"/>
    <property type="match status" value="1"/>
</dbReference>
<dbReference type="InterPro" id="IPR033985">
    <property type="entry name" value="SusD-like_N"/>
</dbReference>
<evidence type="ECO:0000313" key="11">
    <source>
        <dbReference type="Proteomes" id="UP000284785"/>
    </source>
</evidence>
<feature type="domain" description="RagB/SusD" evidence="7">
    <location>
        <begin position="364"/>
        <end position="684"/>
    </location>
</feature>
<reference evidence="10 11" key="1">
    <citation type="submission" date="2018-08" db="EMBL/GenBank/DDBJ databases">
        <title>A genome reference for cultivated species of the human gut microbiota.</title>
        <authorList>
            <person name="Zou Y."/>
            <person name="Xue W."/>
            <person name="Luo G."/>
        </authorList>
    </citation>
    <scope>NUCLEOTIDE SEQUENCE [LARGE SCALE GENOMIC DNA]</scope>
    <source>
        <strain evidence="10 11">AM30-26</strain>
    </source>
</reference>